<keyword evidence="2" id="KW-1185">Reference proteome</keyword>
<accession>A0ACC2BE34</accession>
<organism evidence="1 2">
    <name type="scientific">Diphasiastrum complanatum</name>
    <name type="common">Issler's clubmoss</name>
    <name type="synonym">Lycopodium complanatum</name>
    <dbReference type="NCBI Taxonomy" id="34168"/>
    <lineage>
        <taxon>Eukaryota</taxon>
        <taxon>Viridiplantae</taxon>
        <taxon>Streptophyta</taxon>
        <taxon>Embryophyta</taxon>
        <taxon>Tracheophyta</taxon>
        <taxon>Lycopodiopsida</taxon>
        <taxon>Lycopodiales</taxon>
        <taxon>Lycopodiaceae</taxon>
        <taxon>Lycopodioideae</taxon>
        <taxon>Diphasiastrum</taxon>
    </lineage>
</organism>
<evidence type="ECO:0000313" key="2">
    <source>
        <dbReference type="Proteomes" id="UP001162992"/>
    </source>
</evidence>
<name>A0ACC2BE34_DIPCM</name>
<proteinExistence type="predicted"/>
<protein>
    <submittedName>
        <fullName evidence="1">Uncharacterized protein</fullName>
    </submittedName>
</protein>
<sequence length="441" mass="48937">MALRLKLEPHTTEQHKENECTNGFSDHLQLGDINIPRLIEDCLENIGSARGKVCILSIDGGGMRGIIAGRMLAYLEEALQRKSGNPEARIADYFDIAAGTSTGGIIATMLFTADQQGRPLFKGEDTWKLIAEKGKSIFSIPFLHRPFAKLRGLLSPRYSAKNLQQVLKEILARDGRPLTLRDTLKALLIPCYDLNSAGPFLFSRAGAFDSEAWDFPLWEICRATTAAPSFFKPAKVTSMDCKTTCTAVDGGLVMNNPTGAAITHVLHNKLEFPAVRGVRDLLVLSLGTGQFDQTYHYKKVRRWGAFQWAKPIVNVMMDGISDMVDQIVSMAFGASRQNYLRIQASGLSEAVLSEMDDPSARNVKRLLKLADDLLQQNSSEYLPFGGKMELVQTNAERLDWFADQLIHEHKARIMQKLPPSATSINHTPITPAEEKLQFDVS</sequence>
<dbReference type="Proteomes" id="UP001162992">
    <property type="component" value="Chromosome 16"/>
</dbReference>
<reference evidence="2" key="1">
    <citation type="journal article" date="2024" name="Proc. Natl. Acad. Sci. U.S.A.">
        <title>Extraordinary preservation of gene collinearity over three hundred million years revealed in homosporous lycophytes.</title>
        <authorList>
            <person name="Li C."/>
            <person name="Wickell D."/>
            <person name="Kuo L.Y."/>
            <person name="Chen X."/>
            <person name="Nie B."/>
            <person name="Liao X."/>
            <person name="Peng D."/>
            <person name="Ji J."/>
            <person name="Jenkins J."/>
            <person name="Williams M."/>
            <person name="Shu S."/>
            <person name="Plott C."/>
            <person name="Barry K."/>
            <person name="Rajasekar S."/>
            <person name="Grimwood J."/>
            <person name="Han X."/>
            <person name="Sun S."/>
            <person name="Hou Z."/>
            <person name="He W."/>
            <person name="Dai G."/>
            <person name="Sun C."/>
            <person name="Schmutz J."/>
            <person name="Leebens-Mack J.H."/>
            <person name="Li F.W."/>
            <person name="Wang L."/>
        </authorList>
    </citation>
    <scope>NUCLEOTIDE SEQUENCE [LARGE SCALE GENOMIC DNA]</scope>
    <source>
        <strain evidence="2">cv. PW_Plant_1</strain>
    </source>
</reference>
<evidence type="ECO:0000313" key="1">
    <source>
        <dbReference type="EMBL" id="KAJ7528071.1"/>
    </source>
</evidence>
<comment type="caution">
    <text evidence="1">The sequence shown here is derived from an EMBL/GenBank/DDBJ whole genome shotgun (WGS) entry which is preliminary data.</text>
</comment>
<dbReference type="EMBL" id="CM055107">
    <property type="protein sequence ID" value="KAJ7528071.1"/>
    <property type="molecule type" value="Genomic_DNA"/>
</dbReference>
<gene>
    <name evidence="1" type="ORF">O6H91_16G082400</name>
</gene>